<dbReference type="RefSeq" id="WP_093071632.1">
    <property type="nucleotide sequence ID" value="NZ_FOGV01000001.1"/>
</dbReference>
<evidence type="ECO:0000313" key="2">
    <source>
        <dbReference type="Proteomes" id="UP000199318"/>
    </source>
</evidence>
<evidence type="ECO:0000313" key="1">
    <source>
        <dbReference type="EMBL" id="SER46164.1"/>
    </source>
</evidence>
<organism evidence="1 2">
    <name type="scientific">Salisediminibacterium halotolerans</name>
    <dbReference type="NCBI Taxonomy" id="517425"/>
    <lineage>
        <taxon>Bacteria</taxon>
        <taxon>Bacillati</taxon>
        <taxon>Bacillota</taxon>
        <taxon>Bacilli</taxon>
        <taxon>Bacillales</taxon>
        <taxon>Bacillaceae</taxon>
        <taxon>Salisediminibacterium</taxon>
    </lineage>
</organism>
<dbReference type="OrthoDB" id="2890371at2"/>
<comment type="caution">
    <text evidence="1">The sequence shown here is derived from an EMBL/GenBank/DDBJ whole genome shotgun (WGS) entry which is preliminary data.</text>
</comment>
<keyword evidence="2" id="KW-1185">Reference proteome</keyword>
<dbReference type="Proteomes" id="UP000199318">
    <property type="component" value="Unassembled WGS sequence"/>
</dbReference>
<gene>
    <name evidence="1" type="ORF">SAMN05444126_101168</name>
</gene>
<accession>A0A1H9PD20</accession>
<name>A0A1H9PD20_9BACI</name>
<protein>
    <submittedName>
        <fullName evidence="1">Uncharacterized protein</fullName>
    </submittedName>
</protein>
<dbReference type="AlphaFoldDB" id="A0A1H9PD20"/>
<sequence>MDTGTQFSCRYTEVLHRIVDIVTDYAYNDRPSPTIKQLSVKTGYSEEVILESMEYGIYNDWMFLH</sequence>
<reference evidence="2" key="1">
    <citation type="submission" date="2016-10" db="EMBL/GenBank/DDBJ databases">
        <authorList>
            <person name="de Groot N.N."/>
        </authorList>
    </citation>
    <scope>NUCLEOTIDE SEQUENCE [LARGE SCALE GENOMIC DNA]</scope>
    <source>
        <strain evidence="2">10nlg</strain>
    </source>
</reference>
<proteinExistence type="predicted"/>
<dbReference type="EMBL" id="FOGV01000001">
    <property type="protein sequence ID" value="SER46164.1"/>
    <property type="molecule type" value="Genomic_DNA"/>
</dbReference>